<dbReference type="InterPro" id="IPR011051">
    <property type="entry name" value="RmlC_Cupin_sf"/>
</dbReference>
<gene>
    <name evidence="3" type="ORF">LWF01_15420</name>
</gene>
<proteinExistence type="predicted"/>
<name>A0ABY8QRB5_9MICO</name>
<organism evidence="3 4">
    <name type="scientific">Saxibacter everestensis</name>
    <dbReference type="NCBI Taxonomy" id="2909229"/>
    <lineage>
        <taxon>Bacteria</taxon>
        <taxon>Bacillati</taxon>
        <taxon>Actinomycetota</taxon>
        <taxon>Actinomycetes</taxon>
        <taxon>Micrococcales</taxon>
        <taxon>Brevibacteriaceae</taxon>
        <taxon>Saxibacter</taxon>
    </lineage>
</organism>
<dbReference type="PROSITE" id="PS50943">
    <property type="entry name" value="HTH_CROC1"/>
    <property type="match status" value="1"/>
</dbReference>
<keyword evidence="1" id="KW-0238">DNA-binding</keyword>
<evidence type="ECO:0000259" key="2">
    <source>
        <dbReference type="PROSITE" id="PS50943"/>
    </source>
</evidence>
<feature type="domain" description="HTH cro/C1-type" evidence="2">
    <location>
        <begin position="8"/>
        <end position="62"/>
    </location>
</feature>
<dbReference type="Gene3D" id="2.60.120.10">
    <property type="entry name" value="Jelly Rolls"/>
    <property type="match status" value="1"/>
</dbReference>
<dbReference type="InterPro" id="IPR001387">
    <property type="entry name" value="Cro/C1-type_HTH"/>
</dbReference>
<dbReference type="CDD" id="cd00093">
    <property type="entry name" value="HTH_XRE"/>
    <property type="match status" value="1"/>
</dbReference>
<dbReference type="InterPro" id="IPR014710">
    <property type="entry name" value="RmlC-like_jellyroll"/>
</dbReference>
<dbReference type="SMART" id="SM00530">
    <property type="entry name" value="HTH_XRE"/>
    <property type="match status" value="1"/>
</dbReference>
<dbReference type="Proteomes" id="UP001209083">
    <property type="component" value="Chromosome"/>
</dbReference>
<reference evidence="3 4" key="1">
    <citation type="submission" date="2023-05" db="EMBL/GenBank/DDBJ databases">
        <title>Lithophilousrod everest ZFBP1038 complete genpme.</title>
        <authorList>
            <person name="Tian M."/>
        </authorList>
    </citation>
    <scope>NUCLEOTIDE SEQUENCE [LARGE SCALE GENOMIC DNA]</scope>
    <source>
        <strain evidence="3 4">ZFBP1038</strain>
    </source>
</reference>
<protein>
    <submittedName>
        <fullName evidence="3">XRE family transcriptional regulator</fullName>
    </submittedName>
</protein>
<dbReference type="PANTHER" id="PTHR46797:SF1">
    <property type="entry name" value="METHYLPHOSPHONATE SYNTHASE"/>
    <property type="match status" value="1"/>
</dbReference>
<dbReference type="CDD" id="cd02209">
    <property type="entry name" value="cupin_XRE_C"/>
    <property type="match status" value="1"/>
</dbReference>
<dbReference type="InterPro" id="IPR013096">
    <property type="entry name" value="Cupin_2"/>
</dbReference>
<accession>A0ABY8QRB5</accession>
<dbReference type="PANTHER" id="PTHR46797">
    <property type="entry name" value="HTH-TYPE TRANSCRIPTIONAL REGULATOR"/>
    <property type="match status" value="1"/>
</dbReference>
<dbReference type="SUPFAM" id="SSF51182">
    <property type="entry name" value="RmlC-like cupins"/>
    <property type="match status" value="1"/>
</dbReference>
<dbReference type="Gene3D" id="1.10.260.40">
    <property type="entry name" value="lambda repressor-like DNA-binding domains"/>
    <property type="match status" value="1"/>
</dbReference>
<dbReference type="Pfam" id="PF07883">
    <property type="entry name" value="Cupin_2"/>
    <property type="match status" value="1"/>
</dbReference>
<dbReference type="RefSeq" id="WP_349638253.1">
    <property type="nucleotide sequence ID" value="NZ_CP090958.1"/>
</dbReference>
<evidence type="ECO:0000256" key="1">
    <source>
        <dbReference type="ARBA" id="ARBA00023125"/>
    </source>
</evidence>
<keyword evidence="4" id="KW-1185">Reference proteome</keyword>
<evidence type="ECO:0000313" key="3">
    <source>
        <dbReference type="EMBL" id="WGW11463.1"/>
    </source>
</evidence>
<dbReference type="Pfam" id="PF01381">
    <property type="entry name" value="HTH_3"/>
    <property type="match status" value="1"/>
</dbReference>
<dbReference type="InterPro" id="IPR010982">
    <property type="entry name" value="Lambda_DNA-bd_dom_sf"/>
</dbReference>
<dbReference type="SUPFAM" id="SSF47413">
    <property type="entry name" value="lambda repressor-like DNA-binding domains"/>
    <property type="match status" value="1"/>
</dbReference>
<dbReference type="EMBL" id="CP090958">
    <property type="protein sequence ID" value="WGW11463.1"/>
    <property type="molecule type" value="Genomic_DNA"/>
</dbReference>
<sequence length="187" mass="20403">MTDISRRLRSTRLNRGLTQSELALKAGLSPSFISQFERGQSDASMSSLSRICTALGITFGDLFRSEQVLPNLIRRRDRRRIDLKQAGSKYVISRPGMAGVDVCCIEFNVGGSTGEAYSHLGKSELVICINGVVGVELDGELQLLNRGDSVDFQSTVSHRISNQGSASAEFYWITQELDLSGRNGAPS</sequence>
<evidence type="ECO:0000313" key="4">
    <source>
        <dbReference type="Proteomes" id="UP001209083"/>
    </source>
</evidence>
<dbReference type="InterPro" id="IPR050807">
    <property type="entry name" value="TransReg_Diox_bact_type"/>
</dbReference>